<evidence type="ECO:0000313" key="2">
    <source>
        <dbReference type="Proteomes" id="UP001057402"/>
    </source>
</evidence>
<dbReference type="EMBL" id="CM042887">
    <property type="protein sequence ID" value="KAI4331379.1"/>
    <property type="molecule type" value="Genomic_DNA"/>
</dbReference>
<reference evidence="2" key="1">
    <citation type="journal article" date="2023" name="Front. Plant Sci.">
        <title>Chromosomal-level genome assembly of Melastoma candidum provides insights into trichome evolution.</title>
        <authorList>
            <person name="Zhong Y."/>
            <person name="Wu W."/>
            <person name="Sun C."/>
            <person name="Zou P."/>
            <person name="Liu Y."/>
            <person name="Dai S."/>
            <person name="Zhou R."/>
        </authorList>
    </citation>
    <scope>NUCLEOTIDE SEQUENCE [LARGE SCALE GENOMIC DNA]</scope>
</reference>
<proteinExistence type="predicted"/>
<name>A0ACB9N4D0_9MYRT</name>
<accession>A0ACB9N4D0</accession>
<sequence>MSRCFPFPQRWCVRNGIRDEALIESIKREAEKAKKERKKEKRREKKERKAKENGDADNKTHRHKRRHKGDGNLANEKDGDCHKKRKLDSERVERSSLTEEHGKPINSQNSSDSISNSDQRQKPDFVPEAGQNSASVIRIRLPLQRQRDPEVVPIGDRSCSAPVRLDHFACEKNENALRSSSVSGEHLSSSSVRTGQELAVKHGRAELRPLTGVNETSTSGNELSTVPKLKQHRPLSSELHYIDLIENWTPPLYQSLSVDLDDQNWLFEGKQKPRQDTYRCKVEQGSLVNTSSTAWPLSQLLPDLGIYALPYAVPY</sequence>
<evidence type="ECO:0000313" key="1">
    <source>
        <dbReference type="EMBL" id="KAI4331379.1"/>
    </source>
</evidence>
<organism evidence="1 2">
    <name type="scientific">Melastoma candidum</name>
    <dbReference type="NCBI Taxonomy" id="119954"/>
    <lineage>
        <taxon>Eukaryota</taxon>
        <taxon>Viridiplantae</taxon>
        <taxon>Streptophyta</taxon>
        <taxon>Embryophyta</taxon>
        <taxon>Tracheophyta</taxon>
        <taxon>Spermatophyta</taxon>
        <taxon>Magnoliopsida</taxon>
        <taxon>eudicotyledons</taxon>
        <taxon>Gunneridae</taxon>
        <taxon>Pentapetalae</taxon>
        <taxon>rosids</taxon>
        <taxon>malvids</taxon>
        <taxon>Myrtales</taxon>
        <taxon>Melastomataceae</taxon>
        <taxon>Melastomatoideae</taxon>
        <taxon>Melastomateae</taxon>
        <taxon>Melastoma</taxon>
    </lineage>
</organism>
<protein>
    <submittedName>
        <fullName evidence="1">Uncharacterized protein</fullName>
    </submittedName>
</protein>
<comment type="caution">
    <text evidence="1">The sequence shown here is derived from an EMBL/GenBank/DDBJ whole genome shotgun (WGS) entry which is preliminary data.</text>
</comment>
<dbReference type="Proteomes" id="UP001057402">
    <property type="component" value="Chromosome 8"/>
</dbReference>
<gene>
    <name evidence="1" type="ORF">MLD38_029570</name>
</gene>
<keyword evidence="2" id="KW-1185">Reference proteome</keyword>